<evidence type="ECO:0000313" key="2">
    <source>
        <dbReference type="Proteomes" id="UP000027821"/>
    </source>
</evidence>
<dbReference type="Gene3D" id="2.160.20.10">
    <property type="entry name" value="Single-stranded right-handed beta-helix, Pectin lyase-like"/>
    <property type="match status" value="1"/>
</dbReference>
<dbReference type="SUPFAM" id="SSF51126">
    <property type="entry name" value="Pectin lyase-like"/>
    <property type="match status" value="1"/>
</dbReference>
<dbReference type="InterPro" id="IPR012334">
    <property type="entry name" value="Pectin_lyas_fold"/>
</dbReference>
<comment type="caution">
    <text evidence="1">The sequence shown here is derived from an EMBL/GenBank/DDBJ whole genome shotgun (WGS) entry which is preliminary data.</text>
</comment>
<dbReference type="OrthoDB" id="691503at2"/>
<accession>A0A074KUU4</accession>
<dbReference type="RefSeq" id="WP_035077336.1">
    <property type="nucleotide sequence ID" value="NZ_JMIH01000024.1"/>
</dbReference>
<sequence>MKSYKLFQFRYIASLFLLAIVIGSCVDDIDDLTVPDTMKRFRPVSLTAAGGEVSVMLTWPEALFTDPGEVVYTIQVAQDSLFSTVIFEQETEDRSMEISDDDLEIQVEYYARIRANGATPAQHSEWVRSLAFQITGEQIFLPTFDNEIGSNTVLLRWRPTANPTRIVLTDPSGLVTEFPISDEEKAAANKMVEGLLPLTEYIAGIFEGTRIKGTTSFVTKEPSIYDIILSPTDNFRDIIEGAENGAMIGLEPGIYNVFDGAGEYANLRIIEKTITLQSVSGDPSDTRVNFKEITFTGNGAGISVNGITFDGLPGAGDYFFNFAGSAAAFTHVVVENCIVENVRVSFMRANRAGNNEHKIELIKVNNSWLRNHLVANYHVFHLDKLEFKEMEVTNSTFSNLGSRGFIGWATNIPMPAPPVIRVENVTINGLGSSNRNHTLLDANNNQVDFRMRNAIVANMALEGQTVGALLGRAHADSPQVVFANSNVFKLSTGGADPVELTFPALFSQLNITKVDLGWTQNTSNMALPAGSPLRTAGINGSPVGDPRWTL</sequence>
<dbReference type="EMBL" id="JMIH01000024">
    <property type="protein sequence ID" value="KEO72649.1"/>
    <property type="molecule type" value="Genomic_DNA"/>
</dbReference>
<dbReference type="InterPro" id="IPR036116">
    <property type="entry name" value="FN3_sf"/>
</dbReference>
<organism evidence="1 2">
    <name type="scientific">Anditalea andensis</name>
    <dbReference type="NCBI Taxonomy" id="1048983"/>
    <lineage>
        <taxon>Bacteria</taxon>
        <taxon>Pseudomonadati</taxon>
        <taxon>Bacteroidota</taxon>
        <taxon>Cytophagia</taxon>
        <taxon>Cytophagales</taxon>
        <taxon>Cytophagaceae</taxon>
        <taxon>Anditalea</taxon>
    </lineage>
</organism>
<protein>
    <submittedName>
        <fullName evidence="1">Uncharacterized protein</fullName>
    </submittedName>
</protein>
<evidence type="ECO:0000313" key="1">
    <source>
        <dbReference type="EMBL" id="KEO72649.1"/>
    </source>
</evidence>
<keyword evidence="2" id="KW-1185">Reference proteome</keyword>
<dbReference type="InterPro" id="IPR011050">
    <property type="entry name" value="Pectin_lyase_fold/virulence"/>
</dbReference>
<gene>
    <name evidence="1" type="ORF">EL17_18085</name>
</gene>
<name>A0A074KUU4_9BACT</name>
<dbReference type="InterPro" id="IPR013783">
    <property type="entry name" value="Ig-like_fold"/>
</dbReference>
<dbReference type="eggNOG" id="ENOG502ZA4D">
    <property type="taxonomic scope" value="Bacteria"/>
</dbReference>
<reference evidence="1 2" key="1">
    <citation type="submission" date="2014-04" db="EMBL/GenBank/DDBJ databases">
        <title>Characterization and application of a salt tolerant electro-active bacterium.</title>
        <authorList>
            <person name="Yang L."/>
            <person name="Wei S."/>
            <person name="Tay Q.X.M."/>
        </authorList>
    </citation>
    <scope>NUCLEOTIDE SEQUENCE [LARGE SCALE GENOMIC DNA]</scope>
    <source>
        <strain evidence="1 2">LY1</strain>
    </source>
</reference>
<dbReference type="Gene3D" id="2.60.40.10">
    <property type="entry name" value="Immunoglobulins"/>
    <property type="match status" value="1"/>
</dbReference>
<dbReference type="SUPFAM" id="SSF49265">
    <property type="entry name" value="Fibronectin type III"/>
    <property type="match status" value="1"/>
</dbReference>
<dbReference type="STRING" id="1048983.EL17_18085"/>
<dbReference type="AlphaFoldDB" id="A0A074KUU4"/>
<dbReference type="PROSITE" id="PS51257">
    <property type="entry name" value="PROKAR_LIPOPROTEIN"/>
    <property type="match status" value="1"/>
</dbReference>
<proteinExistence type="predicted"/>
<dbReference type="Proteomes" id="UP000027821">
    <property type="component" value="Unassembled WGS sequence"/>
</dbReference>